<name>A0ABT9G584_LEPDI</name>
<evidence type="ECO:0000256" key="1">
    <source>
        <dbReference type="SAM" id="Phobius"/>
    </source>
</evidence>
<gene>
    <name evidence="2" type="primary">puhC</name>
    <name evidence="2" type="ORF">Q8X39_12030</name>
</gene>
<proteinExistence type="predicted"/>
<keyword evidence="1" id="KW-1133">Transmembrane helix</keyword>
<reference evidence="2 3" key="1">
    <citation type="submission" date="2023-08" db="EMBL/GenBank/DDBJ databases">
        <authorList>
            <person name="Roldan D.M."/>
            <person name="Menes R.J."/>
        </authorList>
    </citation>
    <scope>NUCLEOTIDE SEQUENCE [LARGE SCALE GENOMIC DNA]</scope>
    <source>
        <strain evidence="2 3">CCM 2812</strain>
    </source>
</reference>
<dbReference type="RefSeq" id="WP_305749925.1">
    <property type="nucleotide sequence ID" value="NZ_JAUZEE010000006.1"/>
</dbReference>
<keyword evidence="1" id="KW-0472">Membrane</keyword>
<protein>
    <submittedName>
        <fullName evidence="2">Photosynthetic complex assembly protein PuhC</fullName>
    </submittedName>
</protein>
<keyword evidence="1" id="KW-0812">Transmembrane</keyword>
<dbReference type="EMBL" id="JAUZEE010000006">
    <property type="protein sequence ID" value="MDP4301368.1"/>
    <property type="molecule type" value="Genomic_DNA"/>
</dbReference>
<sequence length="154" mass="16019">MSTPALPSATPPVTGRAPVLPLAAMAALVLCALVGAAVVRGAGISPVQRADAATVRSISLRFEDRSDGAILIREAGSGQLRATVEPGTQGFLRSTVRGLVRERRRQGLGPEVPFELLGRADGRLTLLDPGTGRRIDLESFGPTNAAVFAQLITP</sequence>
<evidence type="ECO:0000313" key="3">
    <source>
        <dbReference type="Proteomes" id="UP001235760"/>
    </source>
</evidence>
<keyword evidence="3" id="KW-1185">Reference proteome</keyword>
<feature type="transmembrane region" description="Helical" evidence="1">
    <location>
        <begin position="20"/>
        <end position="39"/>
    </location>
</feature>
<dbReference type="NCBIfam" id="TIGR03054">
    <property type="entry name" value="photo_alph_chp1"/>
    <property type="match status" value="1"/>
</dbReference>
<evidence type="ECO:0000313" key="2">
    <source>
        <dbReference type="EMBL" id="MDP4301368.1"/>
    </source>
</evidence>
<dbReference type="Proteomes" id="UP001235760">
    <property type="component" value="Unassembled WGS sequence"/>
</dbReference>
<accession>A0ABT9G584</accession>
<comment type="caution">
    <text evidence="2">The sequence shown here is derived from an EMBL/GenBank/DDBJ whole genome shotgun (WGS) entry which is preliminary data.</text>
</comment>
<dbReference type="InterPro" id="IPR017495">
    <property type="entry name" value="PuhC"/>
</dbReference>
<organism evidence="2 3">
    <name type="scientific">Leptothrix discophora</name>
    <dbReference type="NCBI Taxonomy" id="89"/>
    <lineage>
        <taxon>Bacteria</taxon>
        <taxon>Pseudomonadati</taxon>
        <taxon>Pseudomonadota</taxon>
        <taxon>Betaproteobacteria</taxon>
        <taxon>Burkholderiales</taxon>
        <taxon>Sphaerotilaceae</taxon>
        <taxon>Leptothrix</taxon>
    </lineage>
</organism>